<dbReference type="AlphaFoldDB" id="A0A382XJS7"/>
<reference evidence="1" key="1">
    <citation type="submission" date="2018-05" db="EMBL/GenBank/DDBJ databases">
        <authorList>
            <person name="Lanie J.A."/>
            <person name="Ng W.-L."/>
            <person name="Kazmierczak K.M."/>
            <person name="Andrzejewski T.M."/>
            <person name="Davidsen T.M."/>
            <person name="Wayne K.J."/>
            <person name="Tettelin H."/>
            <person name="Glass J.I."/>
            <person name="Rusch D."/>
            <person name="Podicherti R."/>
            <person name="Tsui H.-C.T."/>
            <person name="Winkler M.E."/>
        </authorList>
    </citation>
    <scope>NUCLEOTIDE SEQUENCE</scope>
</reference>
<accession>A0A382XJS7</accession>
<name>A0A382XJS7_9ZZZZ</name>
<proteinExistence type="predicted"/>
<sequence>FLLQPGTATSIVKPALPSTMLYLG</sequence>
<feature type="non-terminal residue" evidence="1">
    <location>
        <position position="1"/>
    </location>
</feature>
<evidence type="ECO:0000313" key="1">
    <source>
        <dbReference type="EMBL" id="SVD71094.1"/>
    </source>
</evidence>
<protein>
    <submittedName>
        <fullName evidence="1">Uncharacterized protein</fullName>
    </submittedName>
</protein>
<organism evidence="1">
    <name type="scientific">marine metagenome</name>
    <dbReference type="NCBI Taxonomy" id="408172"/>
    <lineage>
        <taxon>unclassified sequences</taxon>
        <taxon>metagenomes</taxon>
        <taxon>ecological metagenomes</taxon>
    </lineage>
</organism>
<gene>
    <name evidence="1" type="ORF">METZ01_LOCUS423948</name>
</gene>
<dbReference type="EMBL" id="UINC01168188">
    <property type="protein sequence ID" value="SVD71094.1"/>
    <property type="molecule type" value="Genomic_DNA"/>
</dbReference>